<sequence length="308" mass="30758">MSTTEVMDIGGAFLESTVRTATPLALAALGECVSERAGVINIGLEGSIIAGALGGTVAAGVVGVGGGFVAGALAGMAIAALFAWFAVGMRADQIITGTAITLFALGLTGTLYRSVFGDAGVALSTPTAGELAVPGLSQIPLIGQAFFSQPAMTYIAMLIAVVLGWWMRHTHAGLALRATGEYPDAAVAAGIAPRRVQALAVLFAGAMAGLAGATLVLAQAGTFVEGMSAGRGFIAIAIVVLGRWQPLGVAAAALLFGAANSLQTLFQAMGWAGVPYQLFLALPYVLTLLVLAGASGRTAAPAALGKRD</sequence>
<dbReference type="GO" id="GO:0022857">
    <property type="term" value="F:transmembrane transporter activity"/>
    <property type="evidence" value="ECO:0007669"/>
    <property type="project" value="InterPro"/>
</dbReference>
<name>A0A3D4VDK3_9BACT</name>
<keyword evidence="2" id="KW-1003">Cell membrane</keyword>
<evidence type="ECO:0000256" key="3">
    <source>
        <dbReference type="ARBA" id="ARBA00022692"/>
    </source>
</evidence>
<evidence type="ECO:0000256" key="2">
    <source>
        <dbReference type="ARBA" id="ARBA00022475"/>
    </source>
</evidence>
<dbReference type="OMA" id="PYQLFLM"/>
<keyword evidence="4 6" id="KW-1133">Transmembrane helix</keyword>
<evidence type="ECO:0000256" key="6">
    <source>
        <dbReference type="SAM" id="Phobius"/>
    </source>
</evidence>
<dbReference type="Pfam" id="PF02653">
    <property type="entry name" value="BPD_transp_2"/>
    <property type="match status" value="1"/>
</dbReference>
<evidence type="ECO:0000313" key="7">
    <source>
        <dbReference type="EMBL" id="HCT58904.1"/>
    </source>
</evidence>
<evidence type="ECO:0000313" key="8">
    <source>
        <dbReference type="Proteomes" id="UP000264071"/>
    </source>
</evidence>
<keyword evidence="5 6" id="KW-0472">Membrane</keyword>
<proteinExistence type="predicted"/>
<keyword evidence="3 6" id="KW-0812">Transmembrane</keyword>
<comment type="caution">
    <text evidence="7">The sequence shown here is derived from an EMBL/GenBank/DDBJ whole genome shotgun (WGS) entry which is preliminary data.</text>
</comment>
<dbReference type="PANTHER" id="PTHR43370:SF2">
    <property type="entry name" value="ABC TRANSPORTER PERMEASE PROTEIN"/>
    <property type="match status" value="1"/>
</dbReference>
<dbReference type="GO" id="GO:0005886">
    <property type="term" value="C:plasma membrane"/>
    <property type="evidence" value="ECO:0007669"/>
    <property type="project" value="UniProtKB-SubCell"/>
</dbReference>
<feature type="transmembrane region" description="Helical" evidence="6">
    <location>
        <begin position="68"/>
        <end position="87"/>
    </location>
</feature>
<evidence type="ECO:0000256" key="5">
    <source>
        <dbReference type="ARBA" id="ARBA00023136"/>
    </source>
</evidence>
<dbReference type="EMBL" id="DPIY01000012">
    <property type="protein sequence ID" value="HCT58904.1"/>
    <property type="molecule type" value="Genomic_DNA"/>
</dbReference>
<dbReference type="Proteomes" id="UP000264071">
    <property type="component" value="Unassembled WGS sequence"/>
</dbReference>
<feature type="transmembrane region" description="Helical" evidence="6">
    <location>
        <begin position="146"/>
        <end position="167"/>
    </location>
</feature>
<dbReference type="CDD" id="cd06580">
    <property type="entry name" value="TM_PBP1_transp_TpRbsC_like"/>
    <property type="match status" value="1"/>
</dbReference>
<dbReference type="InterPro" id="IPR001851">
    <property type="entry name" value="ABC_transp_permease"/>
</dbReference>
<dbReference type="PANTHER" id="PTHR43370">
    <property type="entry name" value="SUGAR ABC TRANSPORTER INTEGRAL MEMBRANE PROTEIN-RELATED"/>
    <property type="match status" value="1"/>
</dbReference>
<feature type="transmembrane region" description="Helical" evidence="6">
    <location>
        <begin position="94"/>
        <end position="112"/>
    </location>
</feature>
<protein>
    <submittedName>
        <fullName evidence="7">ABC transporter permease</fullName>
    </submittedName>
</protein>
<organism evidence="7 8">
    <name type="scientific">Gemmatimonas aurantiaca</name>
    <dbReference type="NCBI Taxonomy" id="173480"/>
    <lineage>
        <taxon>Bacteria</taxon>
        <taxon>Pseudomonadati</taxon>
        <taxon>Gemmatimonadota</taxon>
        <taxon>Gemmatimonadia</taxon>
        <taxon>Gemmatimonadales</taxon>
        <taxon>Gemmatimonadaceae</taxon>
        <taxon>Gemmatimonas</taxon>
    </lineage>
</organism>
<comment type="subcellular location">
    <subcellularLocation>
        <location evidence="1">Cell membrane</location>
        <topology evidence="1">Multi-pass membrane protein</topology>
    </subcellularLocation>
</comment>
<feature type="transmembrane region" description="Helical" evidence="6">
    <location>
        <begin position="268"/>
        <end position="292"/>
    </location>
</feature>
<reference evidence="7 8" key="1">
    <citation type="journal article" date="2018" name="Nat. Biotechnol.">
        <title>A standardized bacterial taxonomy based on genome phylogeny substantially revises the tree of life.</title>
        <authorList>
            <person name="Parks D.H."/>
            <person name="Chuvochina M."/>
            <person name="Waite D.W."/>
            <person name="Rinke C."/>
            <person name="Skarshewski A."/>
            <person name="Chaumeil P.A."/>
            <person name="Hugenholtz P."/>
        </authorList>
    </citation>
    <scope>NUCLEOTIDE SEQUENCE [LARGE SCALE GENOMIC DNA]</scope>
    <source>
        <strain evidence="7">UBA8844</strain>
    </source>
</reference>
<accession>A0A3D4VDK3</accession>
<feature type="transmembrane region" description="Helical" evidence="6">
    <location>
        <begin position="199"/>
        <end position="220"/>
    </location>
</feature>
<gene>
    <name evidence="7" type="ORF">DGD08_17015</name>
</gene>
<feature type="transmembrane region" description="Helical" evidence="6">
    <location>
        <begin position="42"/>
        <end position="62"/>
    </location>
</feature>
<evidence type="ECO:0000256" key="1">
    <source>
        <dbReference type="ARBA" id="ARBA00004651"/>
    </source>
</evidence>
<dbReference type="AlphaFoldDB" id="A0A3D4VDK3"/>
<evidence type="ECO:0000256" key="4">
    <source>
        <dbReference type="ARBA" id="ARBA00022989"/>
    </source>
</evidence>
<feature type="transmembrane region" description="Helical" evidence="6">
    <location>
        <begin position="232"/>
        <end position="256"/>
    </location>
</feature>